<reference evidence="1" key="1">
    <citation type="submission" date="2023-03" db="EMBL/GenBank/DDBJ databases">
        <title>Mesosutterella sp. nov. isolated from porcine feces.</title>
        <authorList>
            <person name="Yu S."/>
        </authorList>
    </citation>
    <scope>NUCLEOTIDE SEQUENCE</scope>
    <source>
        <strain evidence="1">AGMB02718</strain>
    </source>
</reference>
<gene>
    <name evidence="1" type="ORF">MUN46_000190</name>
</gene>
<proteinExistence type="predicted"/>
<evidence type="ECO:0000313" key="2">
    <source>
        <dbReference type="Proteomes" id="UP001165481"/>
    </source>
</evidence>
<dbReference type="RefSeq" id="WP_243376905.1">
    <property type="nucleotide sequence ID" value="NZ_JAKZJU020000001.1"/>
</dbReference>
<dbReference type="Proteomes" id="UP001165481">
    <property type="component" value="Unassembled WGS sequence"/>
</dbReference>
<name>A0ABT7IKD1_9BURK</name>
<sequence>MITLNRLLPPGSAPAPVLLARMKKIPLTFSQRLDLPAAFEAAGESYEVKAPDMRVLEVGDIFMDEKGAMYAVDAAPEAVYHVTGDPTMLEQAAAALMMRGFRVMQTEDGFGVAADEALGAALKQIGLACAEVTEPFTPVIPCCGHHHHDGCCCGHHHDEDEECGCGHHHHHDGDEDECCCGGHHHDEDGECGCGHHHHHDGDEGECCCGGHHHDEDGECGCGHHHHHDGDEGECCCGGHHHDEDGECGCGHHHHGEGEEGGCCCGGHHHDEKGCCGHSGEKA</sequence>
<keyword evidence="2" id="KW-1185">Reference proteome</keyword>
<organism evidence="1 2">
    <name type="scientific">Mesosutterella faecium</name>
    <dbReference type="NCBI Taxonomy" id="2925194"/>
    <lineage>
        <taxon>Bacteria</taxon>
        <taxon>Pseudomonadati</taxon>
        <taxon>Pseudomonadota</taxon>
        <taxon>Betaproteobacteria</taxon>
        <taxon>Burkholderiales</taxon>
        <taxon>Sutterellaceae</taxon>
        <taxon>Mesosutterella</taxon>
    </lineage>
</organism>
<evidence type="ECO:0000313" key="1">
    <source>
        <dbReference type="EMBL" id="MDL2058383.1"/>
    </source>
</evidence>
<accession>A0ABT7IKD1</accession>
<comment type="caution">
    <text evidence="1">The sequence shown here is derived from an EMBL/GenBank/DDBJ whole genome shotgun (WGS) entry which is preliminary data.</text>
</comment>
<dbReference type="EMBL" id="JAKZJU020000001">
    <property type="protein sequence ID" value="MDL2058383.1"/>
    <property type="molecule type" value="Genomic_DNA"/>
</dbReference>
<protein>
    <submittedName>
        <fullName evidence="1">Uncharacterized protein</fullName>
    </submittedName>
</protein>